<name>A0A284RV74_ARMOS</name>
<accession>A0A284RV74</accession>
<gene>
    <name evidence="1" type="ORF">ARMOST_16092</name>
</gene>
<dbReference type="AlphaFoldDB" id="A0A284RV74"/>
<dbReference type="OrthoDB" id="3050143at2759"/>
<proteinExistence type="predicted"/>
<reference evidence="2" key="1">
    <citation type="journal article" date="2017" name="Nat. Ecol. Evol.">
        <title>Genome expansion and lineage-specific genetic innovations in the forest pathogenic fungi Armillaria.</title>
        <authorList>
            <person name="Sipos G."/>
            <person name="Prasanna A.N."/>
            <person name="Walter M.C."/>
            <person name="O'Connor E."/>
            <person name="Balint B."/>
            <person name="Krizsan K."/>
            <person name="Kiss B."/>
            <person name="Hess J."/>
            <person name="Varga T."/>
            <person name="Slot J."/>
            <person name="Riley R."/>
            <person name="Boka B."/>
            <person name="Rigling D."/>
            <person name="Barry K."/>
            <person name="Lee J."/>
            <person name="Mihaltcheva S."/>
            <person name="LaButti K."/>
            <person name="Lipzen A."/>
            <person name="Waldron R."/>
            <person name="Moloney N.M."/>
            <person name="Sperisen C."/>
            <person name="Kredics L."/>
            <person name="Vagvoelgyi C."/>
            <person name="Patrignani A."/>
            <person name="Fitzpatrick D."/>
            <person name="Nagy I."/>
            <person name="Doyle S."/>
            <person name="Anderson J.B."/>
            <person name="Grigoriev I.V."/>
            <person name="Gueldener U."/>
            <person name="Muensterkoetter M."/>
            <person name="Nagy L.G."/>
        </authorList>
    </citation>
    <scope>NUCLEOTIDE SEQUENCE [LARGE SCALE GENOMIC DNA]</scope>
    <source>
        <strain evidence="2">C18/9</strain>
    </source>
</reference>
<dbReference type="EMBL" id="FUEG01000017">
    <property type="protein sequence ID" value="SJL12661.1"/>
    <property type="molecule type" value="Genomic_DNA"/>
</dbReference>
<organism evidence="1 2">
    <name type="scientific">Armillaria ostoyae</name>
    <name type="common">Armillaria root rot fungus</name>
    <dbReference type="NCBI Taxonomy" id="47428"/>
    <lineage>
        <taxon>Eukaryota</taxon>
        <taxon>Fungi</taxon>
        <taxon>Dikarya</taxon>
        <taxon>Basidiomycota</taxon>
        <taxon>Agaricomycotina</taxon>
        <taxon>Agaricomycetes</taxon>
        <taxon>Agaricomycetidae</taxon>
        <taxon>Agaricales</taxon>
        <taxon>Marasmiineae</taxon>
        <taxon>Physalacriaceae</taxon>
        <taxon>Armillaria</taxon>
    </lineage>
</organism>
<protein>
    <submittedName>
        <fullName evidence="1">Uncharacterized protein</fullName>
    </submittedName>
</protein>
<evidence type="ECO:0000313" key="1">
    <source>
        <dbReference type="EMBL" id="SJL12661.1"/>
    </source>
</evidence>
<dbReference type="STRING" id="47428.A0A284RV74"/>
<sequence>MNLHELGTDLGGHCFIWFHPCLLCSWIFDNLRTGSPFQSPALLQLSEVRDSDVLVIDTRFDLKTVGKIRQQQNMNSLGADGNFDYGSSDAIAYPNIYQAFGDETAASVSKIQSVILGQQPGESNCFGADIQYPS</sequence>
<dbReference type="Gene3D" id="3.30.560.10">
    <property type="entry name" value="Glucose Oxidase, domain 3"/>
    <property type="match status" value="1"/>
</dbReference>
<keyword evidence="2" id="KW-1185">Reference proteome</keyword>
<dbReference type="Proteomes" id="UP000219338">
    <property type="component" value="Unassembled WGS sequence"/>
</dbReference>
<evidence type="ECO:0000313" key="2">
    <source>
        <dbReference type="Proteomes" id="UP000219338"/>
    </source>
</evidence>